<organism evidence="1 2">
    <name type="scientific">Sphingomonas horti</name>
    <dbReference type="NCBI Taxonomy" id="2682842"/>
    <lineage>
        <taxon>Bacteria</taxon>
        <taxon>Pseudomonadati</taxon>
        <taxon>Pseudomonadota</taxon>
        <taxon>Alphaproteobacteria</taxon>
        <taxon>Sphingomonadales</taxon>
        <taxon>Sphingomonadaceae</taxon>
        <taxon>Sphingomonas</taxon>
    </lineage>
</organism>
<reference evidence="1 2" key="1">
    <citation type="submission" date="2019-12" db="EMBL/GenBank/DDBJ databases">
        <authorList>
            <person name="Huq M.A."/>
        </authorList>
    </citation>
    <scope>NUCLEOTIDE SEQUENCE [LARGE SCALE GENOMIC DNA]</scope>
    <source>
        <strain evidence="1 2">MAH-20</strain>
    </source>
</reference>
<keyword evidence="2" id="KW-1185">Reference proteome</keyword>
<comment type="caution">
    <text evidence="1">The sequence shown here is derived from an EMBL/GenBank/DDBJ whole genome shotgun (WGS) entry which is preliminary data.</text>
</comment>
<dbReference type="AlphaFoldDB" id="A0A6I4J1X5"/>
<name>A0A6I4J1X5_9SPHN</name>
<evidence type="ECO:0000313" key="2">
    <source>
        <dbReference type="Proteomes" id="UP000441389"/>
    </source>
</evidence>
<accession>A0A6I4J1X5</accession>
<sequence>MVETVPGGARMTRLVRDFFEVDDQVSLDQMIDALSAVRDRLPEGAEQAKVRMSGDDVFGRRLLVSYLRPQTAEEAARDARYGGGRLSIAA</sequence>
<gene>
    <name evidence="1" type="ORF">GON01_08935</name>
</gene>
<protein>
    <submittedName>
        <fullName evidence="1">Uncharacterized protein</fullName>
    </submittedName>
</protein>
<evidence type="ECO:0000313" key="1">
    <source>
        <dbReference type="EMBL" id="MVO78058.1"/>
    </source>
</evidence>
<dbReference type="EMBL" id="WQMS01000009">
    <property type="protein sequence ID" value="MVO78058.1"/>
    <property type="molecule type" value="Genomic_DNA"/>
</dbReference>
<proteinExistence type="predicted"/>
<dbReference type="Proteomes" id="UP000441389">
    <property type="component" value="Unassembled WGS sequence"/>
</dbReference>